<evidence type="ECO:0000313" key="3">
    <source>
        <dbReference type="Proteomes" id="UP001178507"/>
    </source>
</evidence>
<dbReference type="EMBL" id="CAUJNA010000694">
    <property type="protein sequence ID" value="CAJ1380227.1"/>
    <property type="molecule type" value="Genomic_DNA"/>
</dbReference>
<protein>
    <submittedName>
        <fullName evidence="1">Uncharacterized protein</fullName>
    </submittedName>
</protein>
<evidence type="ECO:0000313" key="2">
    <source>
        <dbReference type="EMBL" id="CAJ1380227.1"/>
    </source>
</evidence>
<dbReference type="EMBL" id="CAUJNA010000386">
    <property type="protein sequence ID" value="CAJ1376341.1"/>
    <property type="molecule type" value="Genomic_DNA"/>
</dbReference>
<sequence>MLDSSPVFSVLEPQGCPGQGSGRTLASAQLDGNFHSEWQEATLHCHTESMLGLRQEGLPWNSASSSINVALPYFAMLNEALHFARSDHERHALRRARIFGRHSLGSPEPPNPT</sequence>
<gene>
    <name evidence="1" type="ORF">EVOR1521_LOCUS5431</name>
    <name evidence="2" type="ORF">EVOR1521_LOCUS8224</name>
</gene>
<accession>A0AA36HWH6</accession>
<keyword evidence="3" id="KW-1185">Reference proteome</keyword>
<proteinExistence type="predicted"/>
<dbReference type="Proteomes" id="UP001178507">
    <property type="component" value="Unassembled WGS sequence"/>
</dbReference>
<evidence type="ECO:0000313" key="1">
    <source>
        <dbReference type="EMBL" id="CAJ1376341.1"/>
    </source>
</evidence>
<organism evidence="1 3">
    <name type="scientific">Effrenium voratum</name>
    <dbReference type="NCBI Taxonomy" id="2562239"/>
    <lineage>
        <taxon>Eukaryota</taxon>
        <taxon>Sar</taxon>
        <taxon>Alveolata</taxon>
        <taxon>Dinophyceae</taxon>
        <taxon>Suessiales</taxon>
        <taxon>Symbiodiniaceae</taxon>
        <taxon>Effrenium</taxon>
    </lineage>
</organism>
<comment type="caution">
    <text evidence="1">The sequence shown here is derived from an EMBL/GenBank/DDBJ whole genome shotgun (WGS) entry which is preliminary data.</text>
</comment>
<name>A0AA36HWH6_9DINO</name>
<reference evidence="1" key="1">
    <citation type="submission" date="2023-08" db="EMBL/GenBank/DDBJ databases">
        <authorList>
            <person name="Chen Y."/>
            <person name="Shah S."/>
            <person name="Dougan E. K."/>
            <person name="Thang M."/>
            <person name="Chan C."/>
        </authorList>
    </citation>
    <scope>NUCLEOTIDE SEQUENCE</scope>
</reference>
<dbReference type="AlphaFoldDB" id="A0AA36HWH6"/>